<name>A0A4Q7KGT5_9PSEU</name>
<dbReference type="Proteomes" id="UP000294257">
    <property type="component" value="Unassembled WGS sequence"/>
</dbReference>
<dbReference type="Gene3D" id="3.40.50.620">
    <property type="entry name" value="HUPs"/>
    <property type="match status" value="1"/>
</dbReference>
<evidence type="ECO:0000313" key="2">
    <source>
        <dbReference type="EMBL" id="RZS34339.1"/>
    </source>
</evidence>
<sequence length="354" mass="38710">MTRFAHGMVIGKFYPPHQGHHRLIDTAARRCDRVTVVACASHVESIPLDTRVAWLREVHAGQPHVRVVGAVDNHPVDYADPRAWEAHCVVFAGAVGEPVDAVFTGEEYGPELARRFRATAVTLDRGAPPVSGTAVRADPAACWDWLAAPVRAWFTRRVVFVGAESTGTTTVSRAVAEALRARGGVWARTRWVAEFGRELTAQKLADLRAVRPAAVIDDVTWDAEDFAMVAKQQAAREESAARDGSPVLVCDTDVLATTVWELRYRGVVSAEVAGAVRPADLYLLTDHDGVPFTQDGLRDGEHLRTWMTGEFRRVLDAHDASWRLLSGSLDERVRAALGAIDEMLGSGWRLAAPL</sequence>
<dbReference type="PANTHER" id="PTHR37512:SF1">
    <property type="entry name" value="NADR_TTD14 AAA DOMAIN-CONTAINING PROTEIN"/>
    <property type="match status" value="1"/>
</dbReference>
<evidence type="ECO:0000259" key="1">
    <source>
        <dbReference type="Pfam" id="PF13521"/>
    </source>
</evidence>
<dbReference type="OrthoDB" id="3249147at2"/>
<organism evidence="2 3">
    <name type="scientific">Herbihabitans rhizosphaerae</name>
    <dbReference type="NCBI Taxonomy" id="1872711"/>
    <lineage>
        <taxon>Bacteria</taxon>
        <taxon>Bacillati</taxon>
        <taxon>Actinomycetota</taxon>
        <taxon>Actinomycetes</taxon>
        <taxon>Pseudonocardiales</taxon>
        <taxon>Pseudonocardiaceae</taxon>
        <taxon>Herbihabitans</taxon>
    </lineage>
</organism>
<reference evidence="2 3" key="1">
    <citation type="submission" date="2019-02" db="EMBL/GenBank/DDBJ databases">
        <title>Genomic Encyclopedia of Type Strains, Phase IV (KMG-IV): sequencing the most valuable type-strain genomes for metagenomic binning, comparative biology and taxonomic classification.</title>
        <authorList>
            <person name="Goeker M."/>
        </authorList>
    </citation>
    <scope>NUCLEOTIDE SEQUENCE [LARGE SCALE GENOMIC DNA]</scope>
    <source>
        <strain evidence="2 3">DSM 101727</strain>
    </source>
</reference>
<protein>
    <submittedName>
        <fullName evidence="2">NadR type nicotinamide-nucleotide adenylyltransferase</fullName>
    </submittedName>
</protein>
<evidence type="ECO:0000313" key="3">
    <source>
        <dbReference type="Proteomes" id="UP000294257"/>
    </source>
</evidence>
<comment type="caution">
    <text evidence="2">The sequence shown here is derived from an EMBL/GenBank/DDBJ whole genome shotgun (WGS) entry which is preliminary data.</text>
</comment>
<dbReference type="NCBIfam" id="TIGR00125">
    <property type="entry name" value="cyt_tran_rel"/>
    <property type="match status" value="1"/>
</dbReference>
<dbReference type="AlphaFoldDB" id="A0A4Q7KGT5"/>
<dbReference type="InterPro" id="IPR038727">
    <property type="entry name" value="NadR/Ttd14_AAA_dom"/>
</dbReference>
<dbReference type="Pfam" id="PF13521">
    <property type="entry name" value="AAA_28"/>
    <property type="match status" value="1"/>
</dbReference>
<dbReference type="PANTHER" id="PTHR37512">
    <property type="entry name" value="TRIFUNCTIONAL NAD BIOSYNTHESIS/REGULATOR PROTEIN NADR"/>
    <property type="match status" value="1"/>
</dbReference>
<dbReference type="InterPro" id="IPR004821">
    <property type="entry name" value="Cyt_trans-like"/>
</dbReference>
<keyword evidence="3" id="KW-1185">Reference proteome</keyword>
<dbReference type="SUPFAM" id="SSF52374">
    <property type="entry name" value="Nucleotidylyl transferase"/>
    <property type="match status" value="1"/>
</dbReference>
<accession>A0A4Q7KGT5</accession>
<dbReference type="RefSeq" id="WP_130346713.1">
    <property type="nucleotide sequence ID" value="NZ_SGWQ01000009.1"/>
</dbReference>
<dbReference type="InterPro" id="IPR027417">
    <property type="entry name" value="P-loop_NTPase"/>
</dbReference>
<dbReference type="InterPro" id="IPR014729">
    <property type="entry name" value="Rossmann-like_a/b/a_fold"/>
</dbReference>
<dbReference type="GO" id="GO:0016779">
    <property type="term" value="F:nucleotidyltransferase activity"/>
    <property type="evidence" value="ECO:0007669"/>
    <property type="project" value="UniProtKB-KW"/>
</dbReference>
<dbReference type="InterPro" id="IPR052735">
    <property type="entry name" value="NAD_biosynth-regulator"/>
</dbReference>
<proteinExistence type="predicted"/>
<keyword evidence="2" id="KW-0548">Nucleotidyltransferase</keyword>
<gene>
    <name evidence="2" type="ORF">EV193_109126</name>
</gene>
<dbReference type="EMBL" id="SGWQ01000009">
    <property type="protein sequence ID" value="RZS34339.1"/>
    <property type="molecule type" value="Genomic_DNA"/>
</dbReference>
<feature type="domain" description="NadR/Ttd14 AAA" evidence="1">
    <location>
        <begin position="157"/>
        <end position="332"/>
    </location>
</feature>
<keyword evidence="2" id="KW-0808">Transferase</keyword>
<dbReference type="Gene3D" id="3.40.50.300">
    <property type="entry name" value="P-loop containing nucleotide triphosphate hydrolases"/>
    <property type="match status" value="1"/>
</dbReference>